<dbReference type="AlphaFoldDB" id="A0AA39J0A9"/>
<evidence type="ECO:0000313" key="1">
    <source>
        <dbReference type="EMBL" id="KAK0432971.1"/>
    </source>
</evidence>
<keyword evidence="2" id="KW-1185">Reference proteome</keyword>
<dbReference type="Proteomes" id="UP001175211">
    <property type="component" value="Unassembled WGS sequence"/>
</dbReference>
<reference evidence="1" key="1">
    <citation type="submission" date="2023-06" db="EMBL/GenBank/DDBJ databases">
        <authorList>
            <consortium name="Lawrence Berkeley National Laboratory"/>
            <person name="Ahrendt S."/>
            <person name="Sahu N."/>
            <person name="Indic B."/>
            <person name="Wong-Bajracharya J."/>
            <person name="Merenyi Z."/>
            <person name="Ke H.-M."/>
            <person name="Monk M."/>
            <person name="Kocsube S."/>
            <person name="Drula E."/>
            <person name="Lipzen A."/>
            <person name="Balint B."/>
            <person name="Henrissat B."/>
            <person name="Andreopoulos B."/>
            <person name="Martin F.M."/>
            <person name="Harder C.B."/>
            <person name="Rigling D."/>
            <person name="Ford K.L."/>
            <person name="Foster G.D."/>
            <person name="Pangilinan J."/>
            <person name="Papanicolaou A."/>
            <person name="Barry K."/>
            <person name="LaButti K."/>
            <person name="Viragh M."/>
            <person name="Koriabine M."/>
            <person name="Yan M."/>
            <person name="Riley R."/>
            <person name="Champramary S."/>
            <person name="Plett K.L."/>
            <person name="Tsai I.J."/>
            <person name="Slot J."/>
            <person name="Sipos G."/>
            <person name="Plett J."/>
            <person name="Nagy L.G."/>
            <person name="Grigoriev I.V."/>
        </authorList>
    </citation>
    <scope>NUCLEOTIDE SEQUENCE</scope>
    <source>
        <strain evidence="1">CCBAS 213</strain>
    </source>
</reference>
<accession>A0AA39J0A9</accession>
<evidence type="ECO:0008006" key="3">
    <source>
        <dbReference type="Google" id="ProtNLM"/>
    </source>
</evidence>
<comment type="caution">
    <text evidence="1">The sequence shown here is derived from an EMBL/GenBank/DDBJ whole genome shotgun (WGS) entry which is preliminary data.</text>
</comment>
<feature type="non-terminal residue" evidence="1">
    <location>
        <position position="514"/>
    </location>
</feature>
<evidence type="ECO:0000313" key="2">
    <source>
        <dbReference type="Proteomes" id="UP001175211"/>
    </source>
</evidence>
<organism evidence="1 2">
    <name type="scientific">Armillaria tabescens</name>
    <name type="common">Ringless honey mushroom</name>
    <name type="synonym">Agaricus tabescens</name>
    <dbReference type="NCBI Taxonomy" id="1929756"/>
    <lineage>
        <taxon>Eukaryota</taxon>
        <taxon>Fungi</taxon>
        <taxon>Dikarya</taxon>
        <taxon>Basidiomycota</taxon>
        <taxon>Agaricomycotina</taxon>
        <taxon>Agaricomycetes</taxon>
        <taxon>Agaricomycetidae</taxon>
        <taxon>Agaricales</taxon>
        <taxon>Marasmiineae</taxon>
        <taxon>Physalacriaceae</taxon>
        <taxon>Desarmillaria</taxon>
    </lineage>
</organism>
<protein>
    <recommendedName>
        <fullName evidence="3">F-box domain-containing protein</fullName>
    </recommendedName>
</protein>
<gene>
    <name evidence="1" type="ORF">EV420DRAFT_1755118</name>
</gene>
<name>A0AA39J0A9_ARMTA</name>
<proteinExistence type="predicted"/>
<dbReference type="RefSeq" id="XP_060321430.1">
    <property type="nucleotide sequence ID" value="XM_060480495.1"/>
</dbReference>
<dbReference type="EMBL" id="JAUEPS010000255">
    <property type="protein sequence ID" value="KAK0432971.1"/>
    <property type="molecule type" value="Genomic_DNA"/>
</dbReference>
<dbReference type="GeneID" id="85364043"/>
<sequence length="514" mass="58730">MSCLTCSNCGFVNLLPPEAHVQKTLQAIQLNSDDLVLQLLRGSRPLLDADRALLDAEIAKLERLRSLYDVQLQEIQTRRRPISKALEDRTSIYAPIRRLPRDILTEIFHSVCECWRQEIEVDSIFTENRYSLNVSGPLWVLGRVCGLWRDTLHSSPVSWARDIVLKSPFSKHARKILQTYLEHTGEHPLSLSVDCYDDNSTEDHEIMSLVVQSCCRWKKVYICTDVHYMHHLESISYLPVLQMIEIDIIVDYESDCHLGMCLNAPQLWRASLPRQGIHQVGLPSSITHYSGRITCLEDFQLLSHLPKLITCHLRDFWTLSFQARRVEAPVTMAELRHLYVNSADYLNFLTAPLLQSLTISEPMRGSVSVPSFLRRSGCHLENLSYNMRAAAWLSSEPPVLVSNILSSEACSTVSRLKLELDKRFDEVAEALTSLSVLPNLRHLILCVTTPVEEYEWNAIPDMIRFRRDAGLLKAVELQITDYGSGRSDEYDITTEIKGLAGDNLEMRIEEWNSP</sequence>